<feature type="binding site" evidence="9">
    <location>
        <position position="194"/>
    </location>
    <ligand>
        <name>Fe(2+)</name>
        <dbReference type="ChEBI" id="CHEBI:29033"/>
    </ligand>
</feature>
<dbReference type="Pfam" id="PF00762">
    <property type="entry name" value="Ferrochelatase"/>
    <property type="match status" value="1"/>
</dbReference>
<dbReference type="STRING" id="368603.AYY16_15635"/>
<comment type="pathway">
    <text evidence="9 10">Porphyrin-containing compound metabolism; protoheme biosynthesis; protoheme from protoporphyrin-IX: step 1/1.</text>
</comment>
<evidence type="ECO:0000256" key="3">
    <source>
        <dbReference type="ARBA" id="ARBA00022723"/>
    </source>
</evidence>
<dbReference type="CDD" id="cd00419">
    <property type="entry name" value="Ferrochelatase_C"/>
    <property type="match status" value="1"/>
</dbReference>
<comment type="similarity">
    <text evidence="1 9 10">Belongs to the ferrochelatase family.</text>
</comment>
<dbReference type="NCBIfam" id="TIGR00109">
    <property type="entry name" value="hemH"/>
    <property type="match status" value="1"/>
</dbReference>
<dbReference type="CDD" id="cd03411">
    <property type="entry name" value="Ferrochelatase_N"/>
    <property type="match status" value="1"/>
</dbReference>
<dbReference type="SUPFAM" id="SSF53800">
    <property type="entry name" value="Chelatase"/>
    <property type="match status" value="1"/>
</dbReference>
<evidence type="ECO:0000256" key="6">
    <source>
        <dbReference type="ARBA" id="ARBA00023239"/>
    </source>
</evidence>
<evidence type="ECO:0000256" key="1">
    <source>
        <dbReference type="ARBA" id="ARBA00007718"/>
    </source>
</evidence>
<evidence type="ECO:0000256" key="4">
    <source>
        <dbReference type="ARBA" id="ARBA00023004"/>
    </source>
</evidence>
<dbReference type="PROSITE" id="PS00534">
    <property type="entry name" value="FERROCHELATASE"/>
    <property type="match status" value="1"/>
</dbReference>
<evidence type="ECO:0000313" key="11">
    <source>
        <dbReference type="EMBL" id="OBU03711.1"/>
    </source>
</evidence>
<dbReference type="InterPro" id="IPR001015">
    <property type="entry name" value="Ferrochelatase"/>
</dbReference>
<dbReference type="GO" id="GO:0005737">
    <property type="term" value="C:cytoplasm"/>
    <property type="evidence" value="ECO:0007669"/>
    <property type="project" value="UniProtKB-SubCell"/>
</dbReference>
<evidence type="ECO:0000256" key="9">
    <source>
        <dbReference type="HAMAP-Rule" id="MF_00323"/>
    </source>
</evidence>
<dbReference type="HAMAP" id="MF_00323">
    <property type="entry name" value="Ferrochelatase"/>
    <property type="match status" value="1"/>
</dbReference>
<dbReference type="Proteomes" id="UP000092247">
    <property type="component" value="Unassembled WGS sequence"/>
</dbReference>
<dbReference type="PANTHER" id="PTHR11108:SF1">
    <property type="entry name" value="FERROCHELATASE, MITOCHONDRIAL"/>
    <property type="match status" value="1"/>
</dbReference>
<comment type="catalytic activity">
    <reaction evidence="9 10">
        <text>heme b + 2 H(+) = protoporphyrin IX + Fe(2+)</text>
        <dbReference type="Rhea" id="RHEA:22584"/>
        <dbReference type="ChEBI" id="CHEBI:15378"/>
        <dbReference type="ChEBI" id="CHEBI:29033"/>
        <dbReference type="ChEBI" id="CHEBI:57306"/>
        <dbReference type="ChEBI" id="CHEBI:60344"/>
        <dbReference type="EC" id="4.98.1.1"/>
    </reaction>
</comment>
<name>A0A1B8H3R8_9GAMM</name>
<gene>
    <name evidence="9" type="primary">hemH</name>
    <name evidence="11" type="ORF">AYY17_08990</name>
</gene>
<dbReference type="Gene3D" id="3.40.50.1400">
    <property type="match status" value="2"/>
</dbReference>
<keyword evidence="4 9" id="KW-0408">Iron</keyword>
<dbReference type="EC" id="4.98.1.1" evidence="9 10"/>
<dbReference type="EMBL" id="LZEX01000042">
    <property type="protein sequence ID" value="OBU03711.1"/>
    <property type="molecule type" value="Genomic_DNA"/>
</dbReference>
<comment type="catalytic activity">
    <reaction evidence="8">
        <text>Fe-coproporphyrin III + 2 H(+) = coproporphyrin III + Fe(2+)</text>
        <dbReference type="Rhea" id="RHEA:49572"/>
        <dbReference type="ChEBI" id="CHEBI:15378"/>
        <dbReference type="ChEBI" id="CHEBI:29033"/>
        <dbReference type="ChEBI" id="CHEBI:68438"/>
        <dbReference type="ChEBI" id="CHEBI:131725"/>
        <dbReference type="EC" id="4.99.1.9"/>
    </reaction>
    <physiologicalReaction direction="right-to-left" evidence="8">
        <dbReference type="Rhea" id="RHEA:49574"/>
    </physiologicalReaction>
</comment>
<comment type="subcellular location">
    <subcellularLocation>
        <location evidence="9 10">Cytoplasm</location>
    </subcellularLocation>
</comment>
<dbReference type="RefSeq" id="WP_067425146.1">
    <property type="nucleotide sequence ID" value="NZ_LZEX01000042.1"/>
</dbReference>
<dbReference type="InterPro" id="IPR033659">
    <property type="entry name" value="Ferrochelatase_N"/>
</dbReference>
<reference evidence="11 12" key="1">
    <citation type="submission" date="2016-06" db="EMBL/GenBank/DDBJ databases">
        <authorList>
            <person name="Kjaerup R.B."/>
            <person name="Dalgaard T.S."/>
            <person name="Juul-Madsen H.R."/>
        </authorList>
    </citation>
    <scope>NUCLEOTIDE SEQUENCE [LARGE SCALE GENOMIC DNA]</scope>
    <source>
        <strain evidence="11 12">GCSL-Mp3</strain>
    </source>
</reference>
<dbReference type="GO" id="GO:0004325">
    <property type="term" value="F:ferrochelatase activity"/>
    <property type="evidence" value="ECO:0007669"/>
    <property type="project" value="UniProtKB-UniRule"/>
</dbReference>
<organism evidence="11 12">
    <name type="scientific">Morganella psychrotolerans</name>
    <dbReference type="NCBI Taxonomy" id="368603"/>
    <lineage>
        <taxon>Bacteria</taxon>
        <taxon>Pseudomonadati</taxon>
        <taxon>Pseudomonadota</taxon>
        <taxon>Gammaproteobacteria</taxon>
        <taxon>Enterobacterales</taxon>
        <taxon>Morganellaceae</taxon>
        <taxon>Morganella</taxon>
    </lineage>
</organism>
<evidence type="ECO:0000256" key="2">
    <source>
        <dbReference type="ARBA" id="ARBA00022490"/>
    </source>
</evidence>
<dbReference type="FunFam" id="3.40.50.1400:FF:000004">
    <property type="entry name" value="Ferrochelatase"/>
    <property type="match status" value="1"/>
</dbReference>
<dbReference type="GO" id="GO:0006783">
    <property type="term" value="P:heme biosynthetic process"/>
    <property type="evidence" value="ECO:0007669"/>
    <property type="project" value="UniProtKB-UniRule"/>
</dbReference>
<keyword evidence="3 9" id="KW-0479">Metal-binding</keyword>
<evidence type="ECO:0000256" key="5">
    <source>
        <dbReference type="ARBA" id="ARBA00023133"/>
    </source>
</evidence>
<dbReference type="InterPro" id="IPR019772">
    <property type="entry name" value="Ferrochelatase_AS"/>
</dbReference>
<sequence>MNQHKRGVLLVNLGTPDAPDTAAVKRYLKQFLSDPRVVDMSPLLWQCILRGVVLPFRSPRVAKLYQSVWMDEGSPLLVYSRRQQAALAKALPDTPVALGMSYGSPSLESAVEALLAQGVTHFDVLPLYPQYSCSTTGAVFDGLAGIFKRRRTLPSLNFIRSYATHPLYIEALAQSAEAAFAEHGEPDRLILSYHGIPVRYATTGDIYPAECEATTALLRERLNFPAEHIMHTYQSRFGREPWLAPYTDKTMQSLPGEGIKSVQVMCPGFSADCLETLEEIKEQNKIFFLTAGGDEYHYIESLNDKDIHIKLLSALVG</sequence>
<keyword evidence="2 9" id="KW-0963">Cytoplasm</keyword>
<comment type="caution">
    <text evidence="11">The sequence shown here is derived from an EMBL/GenBank/DDBJ whole genome shotgun (WGS) entry which is preliminary data.</text>
</comment>
<feature type="binding site" evidence="9">
    <location>
        <position position="275"/>
    </location>
    <ligand>
        <name>Fe(2+)</name>
        <dbReference type="ChEBI" id="CHEBI:29033"/>
    </ligand>
</feature>
<dbReference type="UniPathway" id="UPA00252">
    <property type="reaction ID" value="UER00325"/>
</dbReference>
<keyword evidence="6 9" id="KW-0456">Lyase</keyword>
<evidence type="ECO:0000256" key="10">
    <source>
        <dbReference type="RuleBase" id="RU000607"/>
    </source>
</evidence>
<evidence type="ECO:0000256" key="8">
    <source>
        <dbReference type="ARBA" id="ARBA00024536"/>
    </source>
</evidence>
<accession>A0A1B8H3R8</accession>
<comment type="function">
    <text evidence="9 10">Catalyzes the ferrous insertion into protoporphyrin IX.</text>
</comment>
<dbReference type="GO" id="GO:0046872">
    <property type="term" value="F:metal ion binding"/>
    <property type="evidence" value="ECO:0007669"/>
    <property type="project" value="UniProtKB-KW"/>
</dbReference>
<evidence type="ECO:0000256" key="7">
    <source>
        <dbReference type="ARBA" id="ARBA00023244"/>
    </source>
</evidence>
<proteinExistence type="inferred from homology"/>
<dbReference type="PANTHER" id="PTHR11108">
    <property type="entry name" value="FERROCHELATASE"/>
    <property type="match status" value="1"/>
</dbReference>
<dbReference type="AlphaFoldDB" id="A0A1B8H3R8"/>
<keyword evidence="7 9" id="KW-0627">Porphyrin biosynthesis</keyword>
<protein>
    <recommendedName>
        <fullName evidence="9 10">Ferrochelatase</fullName>
        <ecNumber evidence="9 10">4.98.1.1</ecNumber>
    </recommendedName>
    <alternativeName>
        <fullName evidence="9">Heme synthase</fullName>
    </alternativeName>
    <alternativeName>
        <fullName evidence="9">Protoheme ferro-lyase</fullName>
    </alternativeName>
</protein>
<dbReference type="InterPro" id="IPR033644">
    <property type="entry name" value="Ferrochelatase_C"/>
</dbReference>
<evidence type="ECO:0000313" key="12">
    <source>
        <dbReference type="Proteomes" id="UP000092247"/>
    </source>
</evidence>
<keyword evidence="5 9" id="KW-0350">Heme biosynthesis</keyword>